<accession>U6MVR9</accession>
<dbReference type="GeneID" id="25473209"/>
<feature type="region of interest" description="Disordered" evidence="1">
    <location>
        <begin position="646"/>
        <end position="666"/>
    </location>
</feature>
<dbReference type="RefSeq" id="XP_013435560.1">
    <property type="nucleotide sequence ID" value="XM_013580106.1"/>
</dbReference>
<organism evidence="2 3">
    <name type="scientific">Eimeria necatrix</name>
    <dbReference type="NCBI Taxonomy" id="51315"/>
    <lineage>
        <taxon>Eukaryota</taxon>
        <taxon>Sar</taxon>
        <taxon>Alveolata</taxon>
        <taxon>Apicomplexa</taxon>
        <taxon>Conoidasida</taxon>
        <taxon>Coccidia</taxon>
        <taxon>Eucoccidiorida</taxon>
        <taxon>Eimeriorina</taxon>
        <taxon>Eimeriidae</taxon>
        <taxon>Eimeria</taxon>
    </lineage>
</organism>
<dbReference type="EMBL" id="HG724034">
    <property type="protein sequence ID" value="CDJ67093.1"/>
    <property type="molecule type" value="Genomic_DNA"/>
</dbReference>
<evidence type="ECO:0000256" key="1">
    <source>
        <dbReference type="SAM" id="MobiDB-lite"/>
    </source>
</evidence>
<dbReference type="OrthoDB" id="347164at2759"/>
<reference evidence="2" key="2">
    <citation type="submission" date="2013-10" db="EMBL/GenBank/DDBJ databases">
        <authorList>
            <person name="Aslett M."/>
        </authorList>
    </citation>
    <scope>NUCLEOTIDE SEQUENCE [LARGE SCALE GENOMIC DNA]</scope>
    <source>
        <strain evidence="2">Houghton</strain>
    </source>
</reference>
<dbReference type="Proteomes" id="UP000030754">
    <property type="component" value="Unassembled WGS sequence"/>
</dbReference>
<feature type="compositionally biased region" description="Basic and acidic residues" evidence="1">
    <location>
        <begin position="657"/>
        <end position="666"/>
    </location>
</feature>
<evidence type="ECO:0000313" key="3">
    <source>
        <dbReference type="Proteomes" id="UP000030754"/>
    </source>
</evidence>
<reference evidence="2" key="1">
    <citation type="submission" date="2013-10" db="EMBL/GenBank/DDBJ databases">
        <title>Genomic analysis of the causative agents of coccidiosis in chickens.</title>
        <authorList>
            <person name="Reid A.J."/>
            <person name="Blake D."/>
            <person name="Billington K."/>
            <person name="Browne H."/>
            <person name="Dunn M."/>
            <person name="Hung S."/>
            <person name="Kawahara F."/>
            <person name="Miranda-Saavedra D."/>
            <person name="Mourier T."/>
            <person name="Nagra H."/>
            <person name="Otto T.D."/>
            <person name="Rawlings N."/>
            <person name="Sanchez A."/>
            <person name="Sanders M."/>
            <person name="Subramaniam C."/>
            <person name="Tay Y."/>
            <person name="Dear P."/>
            <person name="Doerig C."/>
            <person name="Gruber A."/>
            <person name="Parkinson J."/>
            <person name="Shirley M."/>
            <person name="Wan K.L."/>
            <person name="Berriman M."/>
            <person name="Tomley F."/>
            <person name="Pain A."/>
        </authorList>
    </citation>
    <scope>NUCLEOTIDE SEQUENCE [LARGE SCALE GENOMIC DNA]</scope>
    <source>
        <strain evidence="2">Houghton</strain>
    </source>
</reference>
<dbReference type="AlphaFoldDB" id="U6MVR9"/>
<sequence length="942" mass="102637">MHQAAAAAAADTAALAAAGAPKSAETDAGAPAMGDVDGSAARDAVPPEGYTLHAADIRHVSSELLRMLLLAQGPCMQQLLQLLHEVGYSQCFCLLHHAAAICSGESPVLQQQLQRLLQQQLQQTVDMPLQEGRSELLLALLQQRKYAEARQWARLAGLGTSCLQLVTVHEVAECLTGLRNSSTSGRKSRGPVEERLDVWARCYRLFAIHQYPTVLAAVFLLSVSSQMEGDISLAEQAFLLAAALSLLGAPHPNPPALPTRDAIVQQLINCAQGSCTTCRSSSRSSDSSNSSSCGGATGAGGLTLIGCLPLQPEEMRSVFWVRQAETASDAHADDESFCCLCSSDTDTQKVVQSDESSIRTSDQNCCRCLVSPQLLAQLQGRLLLLLTSQSTVAAATAALTPELTGSLWEHQAAEPQLLLHGTATPLPACHSSSNVQRLLERLQQLVDPEAPALPLHHLAAPQWPPSLGAHLEAKDICHQQQHQEKSAEESLSLLPAEKAQGGAPEQQPACTVLLDQLQQAVHHSISIGCTHIARSLVGNFLTLLRQPHPASAAGAAPNTKSIEDEQQRQHLLLLQSLSQEVQLAELLLRVVTLPIPLKAQQQQLVLLQTLSAAAAAACASTRPDAGSLPQPHRDLLQMLQEHLGSSAAQEQQQQRKQQQEHEVVQQHEDSVNQQQRLLSLQMHRQQLQLLSQLVQRCKPGLHEFCLELLVVFAVSLVLVSPFNAVLKQQQQRPEDLLLRLLLACAFPTSDLPKITLCMRFAAKLTRDGQLQQQQVAAVLLAAFIDHQKQHLQVEHMQCSSSQQGPQRQQRVVWFEWPLLLLKDFLRVCEAPGLAGVQALELLLQQERKETERAQELQLQHVASSCAAAACAASLPLLHEQEVEVSLLAFYDLERACNAAGLLQLLQLIQRRLEMYMQLGKPYLLLRVLTTISPSPHFKPAIQ</sequence>
<keyword evidence="3" id="KW-1185">Reference proteome</keyword>
<gene>
    <name evidence="2" type="ORF">ENH_00030440</name>
</gene>
<dbReference type="VEuPathDB" id="ToxoDB:ENH_00030440"/>
<proteinExistence type="predicted"/>
<evidence type="ECO:0000313" key="2">
    <source>
        <dbReference type="EMBL" id="CDJ67093.1"/>
    </source>
</evidence>
<protein>
    <submittedName>
        <fullName evidence="2">Uncharacterized protein</fullName>
    </submittedName>
</protein>
<feature type="region of interest" description="Disordered" evidence="1">
    <location>
        <begin position="24"/>
        <end position="44"/>
    </location>
</feature>
<name>U6MVR9_9EIME</name>